<keyword evidence="4 6" id="KW-0255">Endonuclease</keyword>
<dbReference type="eggNOG" id="arCOG00307">
    <property type="taxonomic scope" value="Archaea"/>
</dbReference>
<evidence type="ECO:0000256" key="6">
    <source>
        <dbReference type="HAMAP-Rule" id="MF_00756"/>
    </source>
</evidence>
<reference evidence="7" key="1">
    <citation type="submission" date="2011-05" db="EMBL/GenBank/DDBJ databases">
        <title>Complete sequence of chromosome of Methanothermococcus okinawensis IH1.</title>
        <authorList>
            <consortium name="US DOE Joint Genome Institute"/>
            <person name="Lucas S."/>
            <person name="Han J."/>
            <person name="Lapidus A."/>
            <person name="Cheng J.-F."/>
            <person name="Goodwin L."/>
            <person name="Pitluck S."/>
            <person name="Peters L."/>
            <person name="Mikhailova N."/>
            <person name="Held B."/>
            <person name="Han C."/>
            <person name="Tapia R."/>
            <person name="Land M."/>
            <person name="Hauser L."/>
            <person name="Kyrpides N."/>
            <person name="Ivanova N."/>
            <person name="Pagani I."/>
            <person name="Sieprawska-Lupa M."/>
            <person name="Takai K."/>
            <person name="Miyazaki J."/>
            <person name="Whitman W."/>
            <person name="Woyke T."/>
        </authorList>
    </citation>
    <scope>NUCLEOTIDE SEQUENCE [LARGE SCALE GENOMIC DNA]</scope>
    <source>
        <strain evidence="7">IH1</strain>
    </source>
</reference>
<dbReference type="InterPro" id="IPR023539">
    <property type="entry name" value="RNase_P_comp-3_arc"/>
</dbReference>
<sequence>MITKPVDINHIFDEEGIELIKELGWYGSVFIQYHNEYDNEKLKCAKEYGEKYGLKIYSGIKISSKSSKEMLKTVKKYRDKVDMVLVEGGIIKISRKALEMHDVDILSTPELNRRDNGIDHILARLGSTHRVAIELNFKSLLEKKYYERARIIWAFRRNLSLAKKYNTPVVISSSAKDIYDIKSPNDLKSFLNTITMDANYSKAIMEMSYKIAEYRTYLRSSNVVRYGVEIVEDSNKELK</sequence>
<dbReference type="InterPro" id="IPR016195">
    <property type="entry name" value="Pol/histidinol_Pase-like"/>
</dbReference>
<evidence type="ECO:0000313" key="8">
    <source>
        <dbReference type="Proteomes" id="UP000009296"/>
    </source>
</evidence>
<dbReference type="KEGG" id="mok:Metok_0577"/>
<comment type="similarity">
    <text evidence="6">Belongs to the eukaryotic/archaeal RNase P protein component 3 family.</text>
</comment>
<comment type="subunit">
    <text evidence="6">Consists of a catalytic RNA component and at least 4-5 protein subunits.</text>
</comment>
<organism evidence="7 8">
    <name type="scientific">Methanothermococcus okinawensis (strain DSM 14208 / JCM 11175 / IH1)</name>
    <dbReference type="NCBI Taxonomy" id="647113"/>
    <lineage>
        <taxon>Archaea</taxon>
        <taxon>Methanobacteriati</taxon>
        <taxon>Methanobacteriota</taxon>
        <taxon>Methanomada group</taxon>
        <taxon>Methanococci</taxon>
        <taxon>Methanococcales</taxon>
        <taxon>Methanococcaceae</taxon>
        <taxon>Methanothermococcus</taxon>
    </lineage>
</organism>
<keyword evidence="3 6" id="KW-0540">Nuclease</keyword>
<comment type="subcellular location">
    <subcellularLocation>
        <location evidence="6">Cytoplasm</location>
    </subcellularLocation>
</comment>
<dbReference type="HOGENOM" id="CLU_074509_0_0_2"/>
<proteinExistence type="inferred from homology"/>
<evidence type="ECO:0000256" key="2">
    <source>
        <dbReference type="ARBA" id="ARBA00022694"/>
    </source>
</evidence>
<evidence type="ECO:0000256" key="5">
    <source>
        <dbReference type="ARBA" id="ARBA00022801"/>
    </source>
</evidence>
<dbReference type="HAMAP" id="MF_00756">
    <property type="entry name" value="RNase_P_3"/>
    <property type="match status" value="1"/>
</dbReference>
<evidence type="ECO:0000256" key="1">
    <source>
        <dbReference type="ARBA" id="ARBA00022490"/>
    </source>
</evidence>
<dbReference type="Pfam" id="PF01876">
    <property type="entry name" value="RNase_P_p30"/>
    <property type="match status" value="1"/>
</dbReference>
<evidence type="ECO:0000313" key="7">
    <source>
        <dbReference type="EMBL" id="AEH06557.1"/>
    </source>
</evidence>
<keyword evidence="2 6" id="KW-0819">tRNA processing</keyword>
<dbReference type="NCBIfam" id="NF046108">
    <property type="entry name" value="RNaseP3Mthcoc"/>
    <property type="match status" value="1"/>
</dbReference>
<dbReference type="GO" id="GO:0005737">
    <property type="term" value="C:cytoplasm"/>
    <property type="evidence" value="ECO:0007669"/>
    <property type="project" value="UniProtKB-SubCell"/>
</dbReference>
<dbReference type="Proteomes" id="UP000009296">
    <property type="component" value="Chromosome"/>
</dbReference>
<dbReference type="EC" id="3.1.26.5" evidence="6"/>
<dbReference type="SUPFAM" id="SSF89550">
    <property type="entry name" value="PHP domain-like"/>
    <property type="match status" value="1"/>
</dbReference>
<dbReference type="GeneID" id="10772704"/>
<evidence type="ECO:0000256" key="4">
    <source>
        <dbReference type="ARBA" id="ARBA00022759"/>
    </source>
</evidence>
<dbReference type="STRING" id="647113.Metok_0577"/>
<name>F8ALG5_METOI</name>
<comment type="function">
    <text evidence="6">Part of ribonuclease P, a protein complex that generates mature tRNA molecules by cleaving their 5'-ends.</text>
</comment>
<dbReference type="AlphaFoldDB" id="F8ALG5"/>
<evidence type="ECO:0000256" key="3">
    <source>
        <dbReference type="ARBA" id="ARBA00022722"/>
    </source>
</evidence>
<accession>F8ALG5</accession>
<keyword evidence="5 6" id="KW-0378">Hydrolase</keyword>
<dbReference type="OrthoDB" id="85765at2157"/>
<keyword evidence="1 6" id="KW-0963">Cytoplasm</keyword>
<keyword evidence="8" id="KW-1185">Reference proteome</keyword>
<dbReference type="Gene3D" id="3.20.20.140">
    <property type="entry name" value="Metal-dependent hydrolases"/>
    <property type="match status" value="1"/>
</dbReference>
<dbReference type="InterPro" id="IPR002738">
    <property type="entry name" value="RNase_P_p30"/>
</dbReference>
<dbReference type="GO" id="GO:0004526">
    <property type="term" value="F:ribonuclease P activity"/>
    <property type="evidence" value="ECO:0007669"/>
    <property type="project" value="UniProtKB-UniRule"/>
</dbReference>
<dbReference type="RefSeq" id="WP_013866743.1">
    <property type="nucleotide sequence ID" value="NC_015636.1"/>
</dbReference>
<dbReference type="EMBL" id="CP002792">
    <property type="protein sequence ID" value="AEH06557.1"/>
    <property type="molecule type" value="Genomic_DNA"/>
</dbReference>
<dbReference type="GO" id="GO:0030677">
    <property type="term" value="C:ribonuclease P complex"/>
    <property type="evidence" value="ECO:0007669"/>
    <property type="project" value="UniProtKB-UniRule"/>
</dbReference>
<protein>
    <recommendedName>
        <fullName evidence="6">Ribonuclease P protein component 3</fullName>
        <shortName evidence="6">RNase P component 3</shortName>
        <ecNumber evidence="6">3.1.26.5</ecNumber>
    </recommendedName>
    <alternativeName>
        <fullName evidence="6">Rpp30</fullName>
    </alternativeName>
</protein>
<gene>
    <name evidence="6" type="primary">rnp3</name>
    <name evidence="7" type="ordered locus">Metok_0577</name>
</gene>
<comment type="catalytic activity">
    <reaction evidence="6">
        <text>Endonucleolytic cleavage of RNA, removing 5'-extranucleotides from tRNA precursor.</text>
        <dbReference type="EC" id="3.1.26.5"/>
    </reaction>
</comment>
<dbReference type="GO" id="GO:0001682">
    <property type="term" value="P:tRNA 5'-leader removal"/>
    <property type="evidence" value="ECO:0007669"/>
    <property type="project" value="UniProtKB-UniRule"/>
</dbReference>